<feature type="compositionally biased region" description="Low complexity" evidence="2">
    <location>
        <begin position="633"/>
        <end position="653"/>
    </location>
</feature>
<evidence type="ECO:0000256" key="1">
    <source>
        <dbReference type="ARBA" id="ARBA00005558"/>
    </source>
</evidence>
<dbReference type="InterPro" id="IPR018769">
    <property type="entry name" value="VgrG2_DUF2345"/>
</dbReference>
<dbReference type="InterPro" id="IPR006531">
    <property type="entry name" value="Gp5/Vgr_OB"/>
</dbReference>
<feature type="compositionally biased region" description="Basic and acidic residues" evidence="2">
    <location>
        <begin position="911"/>
        <end position="922"/>
    </location>
</feature>
<feature type="region of interest" description="Disordered" evidence="2">
    <location>
        <begin position="892"/>
        <end position="922"/>
    </location>
</feature>
<sequence length="922" mass="102027">MDGIVEAGIKALSVFGAQSQHNRLIRMDLPREDGPRATMLVNKVHMREELSRDFRIEAEVLSDDVHITLKSMMARMVTISLVREDGSLRYMNGYVSSFRFVKTDGGFAYYQMVLEPWLAFAKLRKDNVSFHYRSVLELTETTFANYRQRDWRTRMSLEYADKKLTVANQHNETDYNHLHRRWEDAGLYYSYEHRADGHTLVLSDSSLQADAIDAAHVSGADDAMHFRAQVGPQDGDGIRDWQATRQLGSSKLSLASFDYESPLPQVASADSLNLQGDAADDYELYENAGAYAYSERDEGDALARRRLEGRERNTQYFEASGNDRAAQPGRLFTLAGHFSAEERRPTPGDRPKPSIASRNYLIVSVEHTASNNYPAGRDGKSEYNNTLTCIRGDISWRPGLRHNSEACVNPGVQTALVVGPAGEDIYTDDLGRVKLQFHWDRIGTFDQASSPWIRVMMPMAGANLGQMCLPRIGQEVVVQFMDGNIDRPIVVGVVYNRQNMPPWHLPGQQALSGLRSRELKSANGGQSNHLILDDTKDAMQVQLKSDHQCSQLSLGSITRIENAQGRMDARGEGWELTTNAWGVMRAGKGMLITTECRPNAASHATSMQETLSRLVAASDRHKSLAEEAKQYKAQEGQGQQAAAASAIDSQNADIEGDGAGEGCSEFKDPHLLIASPAGIETTSARSTHIASEEHTALTTGRSLSLAAGDSLFASIGETFRLFVRKAGMKLIAASGKVSIRAKDDDIEAVAKKVLSLISESDWVEIRGRKGVRLHGASSMIEISEKVQFFTPSPTIFHGNLETLSPRNRPQPPEEEASEPKQGELHSSIRRHGTGAPLADVPYEVLKGGVKIKEGLTDRLGRIVIPHEDGTPNYKISLANGEDFLLDVSDRFEEQKEGEQSEETLSNQGFRAMDDTTDGRQHD</sequence>
<feature type="region of interest" description="Disordered" evidence="2">
    <location>
        <begin position="632"/>
        <end position="660"/>
    </location>
</feature>
<dbReference type="Pfam" id="PF05954">
    <property type="entry name" value="Phage_GPD"/>
    <property type="match status" value="1"/>
</dbReference>
<dbReference type="AlphaFoldDB" id="A0A6N9HDU2"/>
<dbReference type="RefSeq" id="WP_161024440.1">
    <property type="nucleotide sequence ID" value="NZ_WWCJ01000003.1"/>
</dbReference>
<reference evidence="6 7" key="1">
    <citation type="submission" date="2019-12" db="EMBL/GenBank/DDBJ databases">
        <title>Novel species isolated from a subtropical stream in China.</title>
        <authorList>
            <person name="Lu H."/>
        </authorList>
    </citation>
    <scope>NUCLEOTIDE SEQUENCE [LARGE SCALE GENOMIC DNA]</scope>
    <source>
        <strain evidence="6 7">DS3</strain>
    </source>
</reference>
<feature type="domain" description="Gp5/Type VI secretion system Vgr protein OB-fold" evidence="3">
    <location>
        <begin position="427"/>
        <end position="495"/>
    </location>
</feature>
<name>A0A6N9HDU2_9BURK</name>
<feature type="region of interest" description="Disordered" evidence="2">
    <location>
        <begin position="799"/>
        <end position="835"/>
    </location>
</feature>
<dbReference type="InterPro" id="IPR006533">
    <property type="entry name" value="T6SS_Vgr_RhsGE"/>
</dbReference>
<dbReference type="Proteomes" id="UP000448575">
    <property type="component" value="Unassembled WGS sequence"/>
</dbReference>
<dbReference type="SUPFAM" id="SSF69279">
    <property type="entry name" value="Phage tail proteins"/>
    <property type="match status" value="2"/>
</dbReference>
<dbReference type="InterPro" id="IPR028244">
    <property type="entry name" value="T6SS_Rhs_Vgr_dom"/>
</dbReference>
<gene>
    <name evidence="6" type="primary">tssI</name>
    <name evidence="6" type="ORF">GTP41_04805</name>
</gene>
<dbReference type="InterPro" id="IPR037026">
    <property type="entry name" value="Vgr_OB-fold_dom_sf"/>
</dbReference>
<feature type="domain" description="Putative type VI secretion system Rhs element associated Vgr" evidence="5">
    <location>
        <begin position="522"/>
        <end position="628"/>
    </location>
</feature>
<dbReference type="Gene3D" id="4.10.220.110">
    <property type="match status" value="1"/>
</dbReference>
<keyword evidence="7" id="KW-1185">Reference proteome</keyword>
<proteinExistence type="inferred from homology"/>
<dbReference type="Gene3D" id="2.30.110.50">
    <property type="match status" value="1"/>
</dbReference>
<organism evidence="6 7">
    <name type="scientific">Pseudoduganella guangdongensis</name>
    <dbReference type="NCBI Taxonomy" id="2692179"/>
    <lineage>
        <taxon>Bacteria</taxon>
        <taxon>Pseudomonadati</taxon>
        <taxon>Pseudomonadota</taxon>
        <taxon>Betaproteobacteria</taxon>
        <taxon>Burkholderiales</taxon>
        <taxon>Oxalobacteraceae</taxon>
        <taxon>Telluria group</taxon>
        <taxon>Pseudoduganella</taxon>
    </lineage>
</organism>
<dbReference type="Pfam" id="PF04717">
    <property type="entry name" value="Phage_base_V"/>
    <property type="match status" value="1"/>
</dbReference>
<accession>A0A6N9HDU2</accession>
<feature type="domain" description="DUF2345" evidence="4">
    <location>
        <begin position="661"/>
        <end position="799"/>
    </location>
</feature>
<dbReference type="SUPFAM" id="SSF69255">
    <property type="entry name" value="gp5 N-terminal domain-like"/>
    <property type="match status" value="1"/>
</dbReference>
<comment type="caution">
    <text evidence="6">The sequence shown here is derived from an EMBL/GenBank/DDBJ whole genome shotgun (WGS) entry which is preliminary data.</text>
</comment>
<dbReference type="Gene3D" id="2.40.50.230">
    <property type="entry name" value="Gp5 N-terminal domain"/>
    <property type="match status" value="1"/>
</dbReference>
<protein>
    <submittedName>
        <fullName evidence="6">Type VI secretion system tip protein VgrG</fullName>
    </submittedName>
</protein>
<dbReference type="EMBL" id="WWCJ01000003">
    <property type="protein sequence ID" value="MYN01417.1"/>
    <property type="molecule type" value="Genomic_DNA"/>
</dbReference>
<dbReference type="Pfam" id="PF10106">
    <property type="entry name" value="DUF2345"/>
    <property type="match status" value="1"/>
</dbReference>
<dbReference type="NCBIfam" id="TIGR03361">
    <property type="entry name" value="VI_Rhs_Vgr"/>
    <property type="match status" value="1"/>
</dbReference>
<evidence type="ECO:0000313" key="7">
    <source>
        <dbReference type="Proteomes" id="UP000448575"/>
    </source>
</evidence>
<comment type="similarity">
    <text evidence="1">Belongs to the VgrG protein family.</text>
</comment>
<evidence type="ECO:0000256" key="2">
    <source>
        <dbReference type="SAM" id="MobiDB-lite"/>
    </source>
</evidence>
<evidence type="ECO:0000259" key="3">
    <source>
        <dbReference type="Pfam" id="PF04717"/>
    </source>
</evidence>
<dbReference type="InterPro" id="IPR017847">
    <property type="entry name" value="T6SS_RhsGE_Vgr_subset"/>
</dbReference>
<evidence type="ECO:0000313" key="6">
    <source>
        <dbReference type="EMBL" id="MYN01417.1"/>
    </source>
</evidence>
<dbReference type="SUPFAM" id="SSF69349">
    <property type="entry name" value="Phage fibre proteins"/>
    <property type="match status" value="1"/>
</dbReference>
<dbReference type="NCBIfam" id="TIGR01646">
    <property type="entry name" value="vgr_GE"/>
    <property type="match status" value="1"/>
</dbReference>
<dbReference type="Gene3D" id="3.55.50.10">
    <property type="entry name" value="Baseplate protein-like domains"/>
    <property type="match status" value="1"/>
</dbReference>
<evidence type="ECO:0000259" key="5">
    <source>
        <dbReference type="Pfam" id="PF13296"/>
    </source>
</evidence>
<evidence type="ECO:0000259" key="4">
    <source>
        <dbReference type="Pfam" id="PF10106"/>
    </source>
</evidence>
<dbReference type="Pfam" id="PF13296">
    <property type="entry name" value="T6SS_Vgr"/>
    <property type="match status" value="1"/>
</dbReference>